<protein>
    <submittedName>
        <fullName evidence="1">Uncharacterized protein</fullName>
    </submittedName>
</protein>
<comment type="caution">
    <text evidence="1">The sequence shown here is derived from an EMBL/GenBank/DDBJ whole genome shotgun (WGS) entry which is preliminary data.</text>
</comment>
<proteinExistence type="predicted"/>
<reference evidence="2" key="1">
    <citation type="journal article" date="2022" name="Mol. Ecol. Resour.">
        <title>The genomes of chicory, endive, great burdock and yacon provide insights into Asteraceae palaeo-polyploidization history and plant inulin production.</title>
        <authorList>
            <person name="Fan W."/>
            <person name="Wang S."/>
            <person name="Wang H."/>
            <person name="Wang A."/>
            <person name="Jiang F."/>
            <person name="Liu H."/>
            <person name="Zhao H."/>
            <person name="Xu D."/>
            <person name="Zhang Y."/>
        </authorList>
    </citation>
    <scope>NUCLEOTIDE SEQUENCE [LARGE SCALE GENOMIC DNA]</scope>
    <source>
        <strain evidence="2">cv. Yunnan</strain>
    </source>
</reference>
<name>A0ACB9A255_9ASTR</name>
<evidence type="ECO:0000313" key="2">
    <source>
        <dbReference type="Proteomes" id="UP001056120"/>
    </source>
</evidence>
<gene>
    <name evidence="1" type="ORF">L1987_73889</name>
</gene>
<accession>A0ACB9A255</accession>
<organism evidence="1 2">
    <name type="scientific">Smallanthus sonchifolius</name>
    <dbReference type="NCBI Taxonomy" id="185202"/>
    <lineage>
        <taxon>Eukaryota</taxon>
        <taxon>Viridiplantae</taxon>
        <taxon>Streptophyta</taxon>
        <taxon>Embryophyta</taxon>
        <taxon>Tracheophyta</taxon>
        <taxon>Spermatophyta</taxon>
        <taxon>Magnoliopsida</taxon>
        <taxon>eudicotyledons</taxon>
        <taxon>Gunneridae</taxon>
        <taxon>Pentapetalae</taxon>
        <taxon>asterids</taxon>
        <taxon>campanulids</taxon>
        <taxon>Asterales</taxon>
        <taxon>Asteraceae</taxon>
        <taxon>Asteroideae</taxon>
        <taxon>Heliantheae alliance</taxon>
        <taxon>Millerieae</taxon>
        <taxon>Smallanthus</taxon>
    </lineage>
</organism>
<dbReference type="EMBL" id="CM042042">
    <property type="protein sequence ID" value="KAI3703695.1"/>
    <property type="molecule type" value="Genomic_DNA"/>
</dbReference>
<evidence type="ECO:0000313" key="1">
    <source>
        <dbReference type="EMBL" id="KAI3703695.1"/>
    </source>
</evidence>
<reference evidence="1 2" key="2">
    <citation type="journal article" date="2022" name="Mol. Ecol. Resour.">
        <title>The genomes of chicory, endive, great burdock and yacon provide insights into Asteraceae paleo-polyploidization history and plant inulin production.</title>
        <authorList>
            <person name="Fan W."/>
            <person name="Wang S."/>
            <person name="Wang H."/>
            <person name="Wang A."/>
            <person name="Jiang F."/>
            <person name="Liu H."/>
            <person name="Zhao H."/>
            <person name="Xu D."/>
            <person name="Zhang Y."/>
        </authorList>
    </citation>
    <scope>NUCLEOTIDE SEQUENCE [LARGE SCALE GENOMIC DNA]</scope>
    <source>
        <strain evidence="2">cv. Yunnan</strain>
        <tissue evidence="1">Leaves</tissue>
    </source>
</reference>
<dbReference type="Proteomes" id="UP001056120">
    <property type="component" value="Linkage Group LG25"/>
</dbReference>
<keyword evidence="2" id="KW-1185">Reference proteome</keyword>
<sequence length="78" mass="8860">MLIAILIESEMNLFLEAIIDKTFVDADADGDGKICKEEWKEFVLRYPGLLKNMTLPYLTDITTAFPSFVFHTSVEDAN</sequence>